<protein>
    <submittedName>
        <fullName evidence="1">Uncharacterized protein</fullName>
    </submittedName>
</protein>
<proteinExistence type="predicted"/>
<sequence length="211" mass="22713">MAHQANWQRVRSCPARPLTRWTLALTAGLTVLASGAAHVAADAAQLKTFFKVNLGGDASGDFLAESSVIDMEDFSRLRTATAPIAKTDNPDVFRTQRFGRSENVMFRIPVPDGVYSVTLLFAETWEGACRVGGRVFDVLLGTPQTGLKLAVQNFDIFREAGGFTAFGKRFDAVPSADGILVVLQPVVQNPQIAGFIVEGFPGISPPTTRTI</sequence>
<organism evidence="1 2">
    <name type="scientific">Pyropia yezoensis</name>
    <name type="common">Susabi-nori</name>
    <name type="synonym">Porphyra yezoensis</name>
    <dbReference type="NCBI Taxonomy" id="2788"/>
    <lineage>
        <taxon>Eukaryota</taxon>
        <taxon>Rhodophyta</taxon>
        <taxon>Bangiophyceae</taxon>
        <taxon>Bangiales</taxon>
        <taxon>Bangiaceae</taxon>
        <taxon>Pyropia</taxon>
    </lineage>
</organism>
<dbReference type="EMBL" id="CM020620">
    <property type="protein sequence ID" value="KAK1867641.1"/>
    <property type="molecule type" value="Genomic_DNA"/>
</dbReference>
<accession>A0ACC3CCC5</accession>
<keyword evidence="2" id="KW-1185">Reference proteome</keyword>
<evidence type="ECO:0000313" key="2">
    <source>
        <dbReference type="Proteomes" id="UP000798662"/>
    </source>
</evidence>
<comment type="caution">
    <text evidence="1">The sequence shown here is derived from an EMBL/GenBank/DDBJ whole genome shotgun (WGS) entry which is preliminary data.</text>
</comment>
<name>A0ACC3CCC5_PYRYE</name>
<gene>
    <name evidence="1" type="ORF">I4F81_010146</name>
</gene>
<reference evidence="1" key="1">
    <citation type="submission" date="2019-11" db="EMBL/GenBank/DDBJ databases">
        <title>Nori genome reveals adaptations in red seaweeds to the harsh intertidal environment.</title>
        <authorList>
            <person name="Wang D."/>
            <person name="Mao Y."/>
        </authorList>
    </citation>
    <scope>NUCLEOTIDE SEQUENCE</scope>
    <source>
        <tissue evidence="1">Gametophyte</tissue>
    </source>
</reference>
<evidence type="ECO:0000313" key="1">
    <source>
        <dbReference type="EMBL" id="KAK1867641.1"/>
    </source>
</evidence>
<dbReference type="Proteomes" id="UP000798662">
    <property type="component" value="Chromosome 3"/>
</dbReference>